<evidence type="ECO:0000313" key="5">
    <source>
        <dbReference type="Proteomes" id="UP000054302"/>
    </source>
</evidence>
<feature type="region of interest" description="Disordered" evidence="1">
    <location>
        <begin position="160"/>
        <end position="363"/>
    </location>
</feature>
<dbReference type="Proteomes" id="UP000054302">
    <property type="component" value="Unassembled WGS sequence"/>
</dbReference>
<dbReference type="Gene3D" id="3.40.33.10">
    <property type="entry name" value="CAP"/>
    <property type="match status" value="1"/>
</dbReference>
<dbReference type="Pfam" id="PF00188">
    <property type="entry name" value="CAP"/>
    <property type="match status" value="1"/>
</dbReference>
<dbReference type="GO" id="GO:0005576">
    <property type="term" value="C:extracellular region"/>
    <property type="evidence" value="ECO:0007669"/>
    <property type="project" value="InterPro"/>
</dbReference>
<evidence type="ECO:0000256" key="2">
    <source>
        <dbReference type="SAM" id="SignalP"/>
    </source>
</evidence>
<evidence type="ECO:0000256" key="1">
    <source>
        <dbReference type="SAM" id="MobiDB-lite"/>
    </source>
</evidence>
<dbReference type="PRINTS" id="PR00838">
    <property type="entry name" value="V5ALLERGEN"/>
</dbReference>
<name>A0A0D1ZI45_EXOME</name>
<feature type="chain" id="PRO_5002237687" description="SCP domain-containing protein" evidence="2">
    <location>
        <begin position="20"/>
        <end position="537"/>
    </location>
</feature>
<dbReference type="OMA" id="TANEYNH"/>
<dbReference type="RefSeq" id="XP_016225103.1">
    <property type="nucleotide sequence ID" value="XM_016369315.1"/>
</dbReference>
<feature type="domain" description="SCP" evidence="3">
    <location>
        <begin position="372"/>
        <end position="516"/>
    </location>
</feature>
<dbReference type="InterPro" id="IPR001283">
    <property type="entry name" value="CRISP-related"/>
</dbReference>
<feature type="signal peptide" evidence="2">
    <location>
        <begin position="1"/>
        <end position="19"/>
    </location>
</feature>
<dbReference type="InterPro" id="IPR018244">
    <property type="entry name" value="Allrgn_V5/Tpx1_CS"/>
</dbReference>
<sequence length="537" mass="55140">MKVTSNALLVLATSSSALAGSWNDWLPFKDATVTETLTRITQVCPCNGEVRVTPAHAATKPVKPEDVTRYTVTGAINPEYKQPLTVTKAGPIVVVFTTAGTLTTKTGIKLELKPTSGAVITKTVWTGPQPTDNLEWVDWDAEDDSNGGTLTRSHTKTVTVIGPAPTGTETEPWADWVAPTNTRSRTRTYSSSTTSRGVGPIPGSTTSPGWSHSTSTTSSSSVAGPGEGTTSSSSSDVGPGEGTTSTFSTTSSMTTTTSFSSSVDPGEQSTSSSSSEDAVTSSSSSSSADAVTSSSSSSSADAVTSSSSSSEAAVTSSSSSSSEDAVTSTSSVIDDITTTTTPPTTTTTPVTTTTTSPPASGSTVIADVRGLDYITAIIQQHNVHRANHSAADLVWSADLATIAGQTAASCVYAHDVTTGGGGYGQNIGAGYTPNQAGVMITNDMYNGEIGYYPGPYDTDNIDLTNFGRFGHFTQIVWKGTQNVGCATQYCPNGLVNAEFTNWFTVCNYSPPGNIRGAYANVGAPLGGPTVVVIANPN</sequence>
<proteinExistence type="predicted"/>
<keyword evidence="5" id="KW-1185">Reference proteome</keyword>
<dbReference type="InterPro" id="IPR002413">
    <property type="entry name" value="V5_allergen-like"/>
</dbReference>
<dbReference type="SMART" id="SM00198">
    <property type="entry name" value="SCP"/>
    <property type="match status" value="1"/>
</dbReference>
<dbReference type="InterPro" id="IPR014044">
    <property type="entry name" value="CAP_dom"/>
</dbReference>
<reference evidence="4 5" key="1">
    <citation type="submission" date="2015-01" db="EMBL/GenBank/DDBJ databases">
        <title>The Genome Sequence of Exophiala mesophila CBS40295.</title>
        <authorList>
            <consortium name="The Broad Institute Genomics Platform"/>
            <person name="Cuomo C."/>
            <person name="de Hoog S."/>
            <person name="Gorbushina A."/>
            <person name="Stielow B."/>
            <person name="Teixiera M."/>
            <person name="Abouelleil A."/>
            <person name="Chapman S.B."/>
            <person name="Priest M."/>
            <person name="Young S.K."/>
            <person name="Wortman J."/>
            <person name="Nusbaum C."/>
            <person name="Birren B."/>
        </authorList>
    </citation>
    <scope>NUCLEOTIDE SEQUENCE [LARGE SCALE GENOMIC DNA]</scope>
    <source>
        <strain evidence="4 5">CBS 40295</strain>
    </source>
</reference>
<dbReference type="SUPFAM" id="SSF55797">
    <property type="entry name" value="PR-1-like"/>
    <property type="match status" value="1"/>
</dbReference>
<dbReference type="FunFam" id="3.40.33.10:FF:000018">
    <property type="entry name" value="SCP-like extracellular protein, putative"/>
    <property type="match status" value="1"/>
</dbReference>
<keyword evidence="2" id="KW-0732">Signal</keyword>
<accession>A0A0D1ZI45</accession>
<gene>
    <name evidence="4" type="ORF">PV10_04739</name>
</gene>
<dbReference type="PROSITE" id="PS01009">
    <property type="entry name" value="CRISP_1"/>
    <property type="match status" value="1"/>
</dbReference>
<dbReference type="PRINTS" id="PR00837">
    <property type="entry name" value="V5TPXLIKE"/>
</dbReference>
<dbReference type="STRING" id="212818.A0A0D1ZI45"/>
<dbReference type="HOGENOM" id="CLU_023999_0_0_1"/>
<feature type="compositionally biased region" description="Low complexity" evidence="1">
    <location>
        <begin position="228"/>
        <end position="262"/>
    </location>
</feature>
<dbReference type="EMBL" id="KN847522">
    <property type="protein sequence ID" value="KIV93529.1"/>
    <property type="molecule type" value="Genomic_DNA"/>
</dbReference>
<evidence type="ECO:0000259" key="3">
    <source>
        <dbReference type="SMART" id="SM00198"/>
    </source>
</evidence>
<dbReference type="OrthoDB" id="337038at2759"/>
<dbReference type="InterPro" id="IPR035940">
    <property type="entry name" value="CAP_sf"/>
</dbReference>
<dbReference type="PANTHER" id="PTHR10334">
    <property type="entry name" value="CYSTEINE-RICH SECRETORY PROTEIN-RELATED"/>
    <property type="match status" value="1"/>
</dbReference>
<feature type="compositionally biased region" description="Low complexity" evidence="1">
    <location>
        <begin position="187"/>
        <end position="196"/>
    </location>
</feature>
<evidence type="ECO:0000313" key="4">
    <source>
        <dbReference type="EMBL" id="KIV93529.1"/>
    </source>
</evidence>
<feature type="compositionally biased region" description="Low complexity" evidence="1">
    <location>
        <begin position="269"/>
        <end position="358"/>
    </location>
</feature>
<organism evidence="4 5">
    <name type="scientific">Exophiala mesophila</name>
    <name type="common">Black yeast-like fungus</name>
    <dbReference type="NCBI Taxonomy" id="212818"/>
    <lineage>
        <taxon>Eukaryota</taxon>
        <taxon>Fungi</taxon>
        <taxon>Dikarya</taxon>
        <taxon>Ascomycota</taxon>
        <taxon>Pezizomycotina</taxon>
        <taxon>Eurotiomycetes</taxon>
        <taxon>Chaetothyriomycetidae</taxon>
        <taxon>Chaetothyriales</taxon>
        <taxon>Herpotrichiellaceae</taxon>
        <taxon>Exophiala</taxon>
    </lineage>
</organism>
<dbReference type="VEuPathDB" id="FungiDB:PV10_04739"/>
<protein>
    <recommendedName>
        <fullName evidence="3">SCP domain-containing protein</fullName>
    </recommendedName>
</protein>
<dbReference type="AlphaFoldDB" id="A0A0D1ZI45"/>
<feature type="compositionally biased region" description="Low complexity" evidence="1">
    <location>
        <begin position="204"/>
        <end position="221"/>
    </location>
</feature>
<dbReference type="GeneID" id="27322584"/>